<accession>A0AA38MFX8</accession>
<name>A0AA38MFX8_9CUCU</name>
<feature type="chain" id="PRO_5041256048" evidence="1">
    <location>
        <begin position="21"/>
        <end position="193"/>
    </location>
</feature>
<sequence length="193" mass="22808">MKRLILIGCCISQFILPLSANEDFYGEEDSDFEDYQYPLERISRKYEIETIFCRDETTKSHITCHEKIEQNFMGFNATPSFVDDHICLRCSDRQRGMIRSSTIERQIFIFEKTGINGCYEQKIVCFFSQFIIALSANDDFYGEEDYDLEYDYFLERNSREQPRKSNVTRLCYDKVSTVVSFFYPSHGVLHAKL</sequence>
<dbReference type="AlphaFoldDB" id="A0AA38MFX8"/>
<organism evidence="2 3">
    <name type="scientific">Zophobas morio</name>
    <dbReference type="NCBI Taxonomy" id="2755281"/>
    <lineage>
        <taxon>Eukaryota</taxon>
        <taxon>Metazoa</taxon>
        <taxon>Ecdysozoa</taxon>
        <taxon>Arthropoda</taxon>
        <taxon>Hexapoda</taxon>
        <taxon>Insecta</taxon>
        <taxon>Pterygota</taxon>
        <taxon>Neoptera</taxon>
        <taxon>Endopterygota</taxon>
        <taxon>Coleoptera</taxon>
        <taxon>Polyphaga</taxon>
        <taxon>Cucujiformia</taxon>
        <taxon>Tenebrionidae</taxon>
        <taxon>Zophobas</taxon>
    </lineage>
</organism>
<proteinExistence type="predicted"/>
<keyword evidence="1" id="KW-0732">Signal</keyword>
<feature type="signal peptide" evidence="1">
    <location>
        <begin position="1"/>
        <end position="20"/>
    </location>
</feature>
<evidence type="ECO:0000313" key="2">
    <source>
        <dbReference type="EMBL" id="KAJ3654471.1"/>
    </source>
</evidence>
<dbReference type="EMBL" id="JALNTZ010000004">
    <property type="protein sequence ID" value="KAJ3654471.1"/>
    <property type="molecule type" value="Genomic_DNA"/>
</dbReference>
<gene>
    <name evidence="2" type="ORF">Zmor_013658</name>
</gene>
<reference evidence="2" key="1">
    <citation type="journal article" date="2023" name="G3 (Bethesda)">
        <title>Whole genome assemblies of Zophobas morio and Tenebrio molitor.</title>
        <authorList>
            <person name="Kaur S."/>
            <person name="Stinson S.A."/>
            <person name="diCenzo G.C."/>
        </authorList>
    </citation>
    <scope>NUCLEOTIDE SEQUENCE</scope>
    <source>
        <strain evidence="2">QUZm001</strain>
    </source>
</reference>
<dbReference type="Proteomes" id="UP001168821">
    <property type="component" value="Unassembled WGS sequence"/>
</dbReference>
<evidence type="ECO:0000256" key="1">
    <source>
        <dbReference type="SAM" id="SignalP"/>
    </source>
</evidence>
<comment type="caution">
    <text evidence="2">The sequence shown here is derived from an EMBL/GenBank/DDBJ whole genome shotgun (WGS) entry which is preliminary data.</text>
</comment>
<protein>
    <submittedName>
        <fullName evidence="2">Uncharacterized protein</fullName>
    </submittedName>
</protein>
<evidence type="ECO:0000313" key="3">
    <source>
        <dbReference type="Proteomes" id="UP001168821"/>
    </source>
</evidence>
<keyword evidence="3" id="KW-1185">Reference proteome</keyword>